<dbReference type="OrthoDB" id="9777271at2"/>
<dbReference type="RefSeq" id="WP_092531014.1">
    <property type="nucleotide sequence ID" value="NZ_FOWW01000005.1"/>
</dbReference>
<dbReference type="Gene3D" id="1.40.20.10">
    <property type="entry name" value="CHAD domain"/>
    <property type="match status" value="1"/>
</dbReference>
<dbReference type="Proteomes" id="UP000198727">
    <property type="component" value="Unassembled WGS sequence"/>
</dbReference>
<dbReference type="PANTHER" id="PTHR39339">
    <property type="entry name" value="SLR1444 PROTEIN"/>
    <property type="match status" value="1"/>
</dbReference>
<name>A0A1I5WIN7_9PSEU</name>
<dbReference type="InterPro" id="IPR007899">
    <property type="entry name" value="CHAD_dom"/>
</dbReference>
<gene>
    <name evidence="2" type="ORF">SAMN05421810_105128</name>
</gene>
<accession>A0A1I5WIN7</accession>
<dbReference type="STRING" id="587909.SAMN05421810_105128"/>
<evidence type="ECO:0000313" key="2">
    <source>
        <dbReference type="EMBL" id="SFQ19529.1"/>
    </source>
</evidence>
<dbReference type="SMART" id="SM00880">
    <property type="entry name" value="CHAD"/>
    <property type="match status" value="1"/>
</dbReference>
<keyword evidence="3" id="KW-1185">Reference proteome</keyword>
<dbReference type="AlphaFoldDB" id="A0A1I5WIN7"/>
<sequence>MNGPVPSAPLPAQVDALVDALLAPEPGARDGADPEELHQMRVAVRRLRVLLKVSGDPLGPAVGGVRRELGWLGSVLGEVRDLDVLIEHLREVVRGFDEVDREPGERLVAEFGARRERARRRMIAALDGDRYPALVRDLRALSGGDVADRGPGGDLVAAVRRSYRKLCRAVAALPDDPPDADLHALRITSKRLRYVAEAARRAADPKRARRLKQLVKACGRLQAVLGEHQDAVVCARRVREVAGDDPAVCFVAGRIVQHEAARRARARARWPETLDDIHAAAAALGLE</sequence>
<reference evidence="3" key="1">
    <citation type="submission" date="2016-10" db="EMBL/GenBank/DDBJ databases">
        <authorList>
            <person name="Varghese N."/>
            <person name="Submissions S."/>
        </authorList>
    </citation>
    <scope>NUCLEOTIDE SEQUENCE [LARGE SCALE GENOMIC DNA]</scope>
    <source>
        <strain evidence="3">CGMCC 4.5579</strain>
    </source>
</reference>
<dbReference type="PANTHER" id="PTHR39339:SF1">
    <property type="entry name" value="CHAD DOMAIN-CONTAINING PROTEIN"/>
    <property type="match status" value="1"/>
</dbReference>
<protein>
    <submittedName>
        <fullName evidence="2">CHAD domain-containing protein</fullName>
    </submittedName>
</protein>
<dbReference type="EMBL" id="FOWW01000005">
    <property type="protein sequence ID" value="SFQ19529.1"/>
    <property type="molecule type" value="Genomic_DNA"/>
</dbReference>
<evidence type="ECO:0000313" key="3">
    <source>
        <dbReference type="Proteomes" id="UP000198727"/>
    </source>
</evidence>
<dbReference type="InterPro" id="IPR038186">
    <property type="entry name" value="CHAD_dom_sf"/>
</dbReference>
<dbReference type="Pfam" id="PF05235">
    <property type="entry name" value="CHAD"/>
    <property type="match status" value="1"/>
</dbReference>
<evidence type="ECO:0000259" key="1">
    <source>
        <dbReference type="PROSITE" id="PS51708"/>
    </source>
</evidence>
<feature type="domain" description="CHAD" evidence="1">
    <location>
        <begin position="2"/>
        <end position="283"/>
    </location>
</feature>
<organism evidence="2 3">
    <name type="scientific">Amycolatopsis arida</name>
    <dbReference type="NCBI Taxonomy" id="587909"/>
    <lineage>
        <taxon>Bacteria</taxon>
        <taxon>Bacillati</taxon>
        <taxon>Actinomycetota</taxon>
        <taxon>Actinomycetes</taxon>
        <taxon>Pseudonocardiales</taxon>
        <taxon>Pseudonocardiaceae</taxon>
        <taxon>Amycolatopsis</taxon>
    </lineage>
</organism>
<proteinExistence type="predicted"/>
<dbReference type="PROSITE" id="PS51708">
    <property type="entry name" value="CHAD"/>
    <property type="match status" value="1"/>
</dbReference>